<evidence type="ECO:0000313" key="3">
    <source>
        <dbReference type="Proteomes" id="UP001234581"/>
    </source>
</evidence>
<protein>
    <submittedName>
        <fullName evidence="2">Uncharacterized protein</fullName>
    </submittedName>
</protein>
<feature type="signal peptide" evidence="1">
    <location>
        <begin position="1"/>
        <end position="20"/>
    </location>
</feature>
<comment type="caution">
    <text evidence="2">The sequence shown here is derived from an EMBL/GenBank/DDBJ whole genome shotgun (WGS) entry which is preliminary data.</text>
</comment>
<proteinExistence type="predicted"/>
<name>A0AAD7V7W1_9FUNG</name>
<feature type="chain" id="PRO_5042087734" evidence="1">
    <location>
        <begin position="21"/>
        <end position="141"/>
    </location>
</feature>
<dbReference type="EMBL" id="JARTCD010000016">
    <property type="protein sequence ID" value="KAJ8659925.1"/>
    <property type="molecule type" value="Genomic_DNA"/>
</dbReference>
<keyword evidence="3" id="KW-1185">Reference proteome</keyword>
<dbReference type="AlphaFoldDB" id="A0AAD7V7W1"/>
<evidence type="ECO:0000256" key="1">
    <source>
        <dbReference type="SAM" id="SignalP"/>
    </source>
</evidence>
<gene>
    <name evidence="2" type="ORF">O0I10_004518</name>
</gene>
<dbReference type="Proteomes" id="UP001234581">
    <property type="component" value="Unassembled WGS sequence"/>
</dbReference>
<dbReference type="GeneID" id="83211931"/>
<accession>A0AAD7V7W1</accession>
<organism evidence="2 3">
    <name type="scientific">Lichtheimia ornata</name>
    <dbReference type="NCBI Taxonomy" id="688661"/>
    <lineage>
        <taxon>Eukaryota</taxon>
        <taxon>Fungi</taxon>
        <taxon>Fungi incertae sedis</taxon>
        <taxon>Mucoromycota</taxon>
        <taxon>Mucoromycotina</taxon>
        <taxon>Mucoromycetes</taxon>
        <taxon>Mucorales</taxon>
        <taxon>Lichtheimiaceae</taxon>
        <taxon>Lichtheimia</taxon>
    </lineage>
</organism>
<sequence>MKFISLLSIVSVFVLSAINAEKEPAVLQFFPAPRIFPPEYRIHANLLVSRTSHEIILRTKEPNWLASYPEKTRGVVEYDKLPQGQYSAIINDNDAKGGDKTFRIELTRPESVFHYEGTSVTDEAVEGLQADAYVRAINDDY</sequence>
<evidence type="ECO:0000313" key="2">
    <source>
        <dbReference type="EMBL" id="KAJ8659925.1"/>
    </source>
</evidence>
<dbReference type="RefSeq" id="XP_058344838.1">
    <property type="nucleotide sequence ID" value="XM_058484577.1"/>
</dbReference>
<keyword evidence="1" id="KW-0732">Signal</keyword>
<reference evidence="2 3" key="1">
    <citation type="submission" date="2023-03" db="EMBL/GenBank/DDBJ databases">
        <title>Genome sequence of Lichtheimia ornata CBS 291.66.</title>
        <authorList>
            <person name="Mohabir J.T."/>
            <person name="Shea T.P."/>
            <person name="Kurbessoian T."/>
            <person name="Berby B."/>
            <person name="Fontaine J."/>
            <person name="Livny J."/>
            <person name="Gnirke A."/>
            <person name="Stajich J.E."/>
            <person name="Cuomo C.A."/>
        </authorList>
    </citation>
    <scope>NUCLEOTIDE SEQUENCE [LARGE SCALE GENOMIC DNA]</scope>
    <source>
        <strain evidence="2">CBS 291.66</strain>
    </source>
</reference>